<sequence length="1232" mass="135188">MPHNYSPRALRVRLPARAIAFALLLSSFGFGLPAAVAIPTDSSTAALETRLREARVFEEPLIATGPSSAEEQQALWEAIQQYRDGEGGEALVPLQAFLDQYPDSPWRLALRTNMGLTYYHLGYFSRAIDAWEAAWRDTRATAQPATKRLADRALGELIRMHARIGHADRVNALLKEAESRPLQGAATEAVAGAREGLWVMRNDPGVAYLCGPMALKSILQFQGADSSRIAKINAVRSSLNGVTLDTVGQLAKQVNLQYTIAKRSPGTPIPLPAVVHWKINHYAAIVGEQNGRYHLKDPTFGQDLWISKDALEAETSNYFLIPRQAAKQAGWKTVAQAEAKKVFGMGYTQFSDPARTRPNDHKACDCKSPSSDDDSAGDAGADAPSVGMPSYNVHAMLVSLNFVDTPISYRPPKGPPVNFTLTYNQREAYQPANFSYFNFGQKWTSNWLAYIQDDPTNPGTSVRRIVAGGGAVWESDSYNSTTGAFGADPQDMSVLVRTSATSYERRMKDGSKEVYSQPDGATSYPRAIFLSQVIDPQGNAVSLNYDGQLRLTTVTDALGKQSTLSYGNGNNPLLVTQISDPFGRTAKIGYDASGRLTDITDAIGMKSSFTYDAGTFINTMTTPYGTTQFDYGENGIQRWVNITDPLGQTERVEYVHEPPGIPSSESSLPAGMSLFNSYLNDRNTYYWNAKAYAEGAGDYTRARITHWLHEKDNANYTAGVIESTKAPLENRVWYNYPNQPWTGAAGTSELPVSVGRVQADGSTQLVRYTYNAQGNRTSKIDPLGNQTQYSYADNGIDLLRVTQPNGAFTEYTYNNQHQPLTYRDATGQLTSYAYNTAGQKISETDALGNTTRWEYDTNGFLQRVVNAVGKTQESYTYDAIGRIASRTDAVGYTLAYQYDALNRLTQVLYPDGTTRVMTWNKLDLASSADQLGRTTQYAYNNVRNLVQVTDPLGRTLQYDYYPNGKTKTITDSNGTVTALTYTPSDMLAGRTVTAANGAMQATSYSYDSTGQLTRKNQPDGTYTAFQYDNAGRLTSVSDSQANNVTYTLDQNANRSRDQFKDASGTLARQTTRMFDAMDRPVQVMEGPSLSAGTGPAPGSGQLVKVAAVSARASGYYNDTLTPSMAIDGNLDTRWVSGGYPTQWIEIDLGTPVLLRSMRLMPDQDATGNTTHVITGDVVPSPTNVLGTLSGTTSNHEWVTFTPSGSPSPVRYIRITTTSSPFWVMWYELEFYK</sequence>
<evidence type="ECO:0000259" key="3">
    <source>
        <dbReference type="PROSITE" id="PS50022"/>
    </source>
</evidence>
<keyword evidence="1" id="KW-0677">Repeat</keyword>
<dbReference type="InterPro" id="IPR056823">
    <property type="entry name" value="TEN-like_YD-shell"/>
</dbReference>
<dbReference type="Pfam" id="PF05593">
    <property type="entry name" value="RHS_repeat"/>
    <property type="match status" value="4"/>
</dbReference>
<dbReference type="NCBIfam" id="TIGR01643">
    <property type="entry name" value="YD_repeat_2x"/>
    <property type="match status" value="11"/>
</dbReference>
<dbReference type="RefSeq" id="WP_316902448.1">
    <property type="nucleotide sequence ID" value="NZ_CATWHI010000011.1"/>
</dbReference>
<dbReference type="EMBL" id="CATWHI010000011">
    <property type="protein sequence ID" value="CAJ0744850.1"/>
    <property type="molecule type" value="Genomic_DNA"/>
</dbReference>
<proteinExistence type="predicted"/>
<reference evidence="4 5" key="1">
    <citation type="submission" date="2023-07" db="EMBL/GenBank/DDBJ databases">
        <authorList>
            <person name="Peeters C."/>
        </authorList>
    </citation>
    <scope>NUCLEOTIDE SEQUENCE [LARGE SCALE GENOMIC DNA]</scope>
    <source>
        <strain evidence="4 5">R-16034</strain>
    </source>
</reference>
<feature type="compositionally biased region" description="Basic and acidic residues" evidence="2">
    <location>
        <begin position="354"/>
        <end position="365"/>
    </location>
</feature>
<dbReference type="GO" id="GO:0006508">
    <property type="term" value="P:proteolysis"/>
    <property type="evidence" value="ECO:0007669"/>
    <property type="project" value="InterPro"/>
</dbReference>
<dbReference type="Gene3D" id="2.180.10.10">
    <property type="entry name" value="RHS repeat-associated core"/>
    <property type="match status" value="1"/>
</dbReference>
<name>A0AB72XCI3_9RALS</name>
<dbReference type="InterPro" id="IPR031325">
    <property type="entry name" value="RHS_repeat"/>
</dbReference>
<accession>A0AB72XCI3</accession>
<dbReference type="InterPro" id="IPR050708">
    <property type="entry name" value="T6SS_VgrG/RHS"/>
</dbReference>
<protein>
    <recommendedName>
        <fullName evidence="3">F5/8 type C domain-containing protein</fullName>
    </recommendedName>
</protein>
<dbReference type="Gene3D" id="1.25.40.10">
    <property type="entry name" value="Tetratricopeptide repeat domain"/>
    <property type="match status" value="1"/>
</dbReference>
<feature type="region of interest" description="Disordered" evidence="2">
    <location>
        <begin position="353"/>
        <end position="383"/>
    </location>
</feature>
<dbReference type="GO" id="GO:0005524">
    <property type="term" value="F:ATP binding"/>
    <property type="evidence" value="ECO:0007669"/>
    <property type="project" value="InterPro"/>
</dbReference>
<organism evidence="4 5">
    <name type="scientific">Ralstonia edaphi</name>
    <dbReference type="NCBI Taxonomy" id="3058599"/>
    <lineage>
        <taxon>Bacteria</taxon>
        <taxon>Pseudomonadati</taxon>
        <taxon>Pseudomonadota</taxon>
        <taxon>Betaproteobacteria</taxon>
        <taxon>Burkholderiales</taxon>
        <taxon>Burkholderiaceae</taxon>
        <taxon>Ralstonia</taxon>
    </lineage>
</organism>
<dbReference type="SUPFAM" id="SSF49785">
    <property type="entry name" value="Galactose-binding domain-like"/>
    <property type="match status" value="1"/>
</dbReference>
<dbReference type="InterPro" id="IPR005074">
    <property type="entry name" value="Peptidase_C39"/>
</dbReference>
<dbReference type="SUPFAM" id="SSF48452">
    <property type="entry name" value="TPR-like"/>
    <property type="match status" value="1"/>
</dbReference>
<evidence type="ECO:0000313" key="4">
    <source>
        <dbReference type="EMBL" id="CAJ0744850.1"/>
    </source>
</evidence>
<dbReference type="AlphaFoldDB" id="A0AB72XCI3"/>
<dbReference type="InterPro" id="IPR011990">
    <property type="entry name" value="TPR-like_helical_dom_sf"/>
</dbReference>
<dbReference type="CDD" id="cd02259">
    <property type="entry name" value="Peptidase_C39_like"/>
    <property type="match status" value="1"/>
</dbReference>
<dbReference type="Pfam" id="PF00754">
    <property type="entry name" value="F5_F8_type_C"/>
    <property type="match status" value="1"/>
</dbReference>
<dbReference type="Pfam" id="PF03412">
    <property type="entry name" value="Peptidase_C39"/>
    <property type="match status" value="1"/>
</dbReference>
<dbReference type="Gene3D" id="3.90.70.10">
    <property type="entry name" value="Cysteine proteinases"/>
    <property type="match status" value="1"/>
</dbReference>
<dbReference type="GO" id="GO:0016020">
    <property type="term" value="C:membrane"/>
    <property type="evidence" value="ECO:0007669"/>
    <property type="project" value="InterPro"/>
</dbReference>
<evidence type="ECO:0000256" key="2">
    <source>
        <dbReference type="SAM" id="MobiDB-lite"/>
    </source>
</evidence>
<dbReference type="PROSITE" id="PS50022">
    <property type="entry name" value="FA58C_3"/>
    <property type="match status" value="1"/>
</dbReference>
<keyword evidence="5" id="KW-1185">Reference proteome</keyword>
<dbReference type="InterPro" id="IPR008979">
    <property type="entry name" value="Galactose-bd-like_sf"/>
</dbReference>
<dbReference type="Gene3D" id="3.90.930.1">
    <property type="match status" value="1"/>
</dbReference>
<dbReference type="PANTHER" id="PTHR32305:SF15">
    <property type="entry name" value="PROTEIN RHSA-RELATED"/>
    <property type="match status" value="1"/>
</dbReference>
<gene>
    <name evidence="4" type="ORF">R16034_04877</name>
</gene>
<dbReference type="Proteomes" id="UP001189225">
    <property type="component" value="Unassembled WGS sequence"/>
</dbReference>
<feature type="domain" description="F5/8 type C" evidence="3">
    <location>
        <begin position="1084"/>
        <end position="1232"/>
    </location>
</feature>
<comment type="caution">
    <text evidence="4">The sequence shown here is derived from an EMBL/GenBank/DDBJ whole genome shotgun (WGS) entry which is preliminary data.</text>
</comment>
<dbReference type="PANTHER" id="PTHR32305">
    <property type="match status" value="1"/>
</dbReference>
<dbReference type="Pfam" id="PF25023">
    <property type="entry name" value="TEN_YD-shell"/>
    <property type="match status" value="1"/>
</dbReference>
<dbReference type="InterPro" id="IPR006530">
    <property type="entry name" value="YD"/>
</dbReference>
<dbReference type="Gene3D" id="2.60.120.260">
    <property type="entry name" value="Galactose-binding domain-like"/>
    <property type="match status" value="1"/>
</dbReference>
<evidence type="ECO:0000256" key="1">
    <source>
        <dbReference type="ARBA" id="ARBA00022737"/>
    </source>
</evidence>
<dbReference type="GO" id="GO:0008233">
    <property type="term" value="F:peptidase activity"/>
    <property type="evidence" value="ECO:0007669"/>
    <property type="project" value="InterPro"/>
</dbReference>
<evidence type="ECO:0000313" key="5">
    <source>
        <dbReference type="Proteomes" id="UP001189225"/>
    </source>
</evidence>
<dbReference type="InterPro" id="IPR000421">
    <property type="entry name" value="FA58C"/>
</dbReference>